<keyword evidence="11" id="KW-0443">Lipid metabolism</keyword>
<evidence type="ECO:0000256" key="5">
    <source>
        <dbReference type="ARBA" id="ARBA00022450"/>
    </source>
</evidence>
<evidence type="ECO:0000256" key="10">
    <source>
        <dbReference type="ARBA" id="ARBA00022982"/>
    </source>
</evidence>
<dbReference type="GeneID" id="90074516"/>
<dbReference type="Pfam" id="PF00550">
    <property type="entry name" value="PP-binding"/>
    <property type="match status" value="1"/>
</dbReference>
<evidence type="ECO:0000313" key="16">
    <source>
        <dbReference type="EMBL" id="GMM36541.1"/>
    </source>
</evidence>
<evidence type="ECO:0000256" key="14">
    <source>
        <dbReference type="RuleBase" id="RU000722"/>
    </source>
</evidence>
<dbReference type="HAMAP" id="MF_01217">
    <property type="entry name" value="Acyl_carrier"/>
    <property type="match status" value="1"/>
</dbReference>
<dbReference type="Proteomes" id="UP001360560">
    <property type="component" value="Unassembled WGS sequence"/>
</dbReference>
<organism evidence="16 17">
    <name type="scientific">Saccharomycopsis crataegensis</name>
    <dbReference type="NCBI Taxonomy" id="43959"/>
    <lineage>
        <taxon>Eukaryota</taxon>
        <taxon>Fungi</taxon>
        <taxon>Dikarya</taxon>
        <taxon>Ascomycota</taxon>
        <taxon>Saccharomycotina</taxon>
        <taxon>Saccharomycetes</taxon>
        <taxon>Saccharomycopsidaceae</taxon>
        <taxon>Saccharomycopsis</taxon>
    </lineage>
</organism>
<evidence type="ECO:0000256" key="2">
    <source>
        <dbReference type="ARBA" id="ARBA00005194"/>
    </source>
</evidence>
<dbReference type="SUPFAM" id="SSF47336">
    <property type="entry name" value="ACP-like"/>
    <property type="match status" value="1"/>
</dbReference>
<evidence type="ECO:0000256" key="9">
    <source>
        <dbReference type="ARBA" id="ARBA00022946"/>
    </source>
</evidence>
<dbReference type="GO" id="GO:0099128">
    <property type="term" value="C:mitochondrial [2Fe-2S] assembly complex"/>
    <property type="evidence" value="ECO:0007669"/>
    <property type="project" value="UniProtKB-ARBA"/>
</dbReference>
<reference evidence="16 17" key="1">
    <citation type="journal article" date="2023" name="Elife">
        <title>Identification of key yeast species and microbe-microbe interactions impacting larval growth of Drosophila in the wild.</title>
        <authorList>
            <person name="Mure A."/>
            <person name="Sugiura Y."/>
            <person name="Maeda R."/>
            <person name="Honda K."/>
            <person name="Sakurai N."/>
            <person name="Takahashi Y."/>
            <person name="Watada M."/>
            <person name="Katoh T."/>
            <person name="Gotoh A."/>
            <person name="Gotoh Y."/>
            <person name="Taniguchi I."/>
            <person name="Nakamura K."/>
            <person name="Hayashi T."/>
            <person name="Katayama T."/>
            <person name="Uemura T."/>
            <person name="Hattori Y."/>
        </authorList>
    </citation>
    <scope>NUCLEOTIDE SEQUENCE [LARGE SCALE GENOMIC DNA]</scope>
    <source>
        <strain evidence="16 17">SC-9</strain>
    </source>
</reference>
<name>A0AAV5QPN2_9ASCO</name>
<keyword evidence="7" id="KW-0597">Phosphoprotein</keyword>
<feature type="domain" description="Carrier" evidence="15">
    <location>
        <begin position="40"/>
        <end position="116"/>
    </location>
</feature>
<dbReference type="InterPro" id="IPR036736">
    <property type="entry name" value="ACP-like_sf"/>
</dbReference>
<evidence type="ECO:0000256" key="4">
    <source>
        <dbReference type="ARBA" id="ARBA00022448"/>
    </source>
</evidence>
<dbReference type="InterPro" id="IPR006162">
    <property type="entry name" value="Ppantetheine_attach_site"/>
</dbReference>
<evidence type="ECO:0000256" key="11">
    <source>
        <dbReference type="ARBA" id="ARBA00023098"/>
    </source>
</evidence>
<sequence length="119" mass="13109">MFSRALSRYAFSMATRRAAIASPRIGMMASVKSYATLPEDQVSKRIIDVVKSFDKVNSTAPITSTTNFITDLGLDSLDTVEVLVAIEEEFDIEIEDKDADEIKTVGQAIDYIVKNPDAN</sequence>
<comment type="subcellular location">
    <subcellularLocation>
        <location evidence="1">Mitochondrion</location>
    </subcellularLocation>
</comment>
<protein>
    <recommendedName>
        <fullName evidence="14">Acyl carrier protein</fullName>
    </recommendedName>
</protein>
<dbReference type="Gene3D" id="1.10.1200.10">
    <property type="entry name" value="ACP-like"/>
    <property type="match status" value="1"/>
</dbReference>
<keyword evidence="10" id="KW-0249">Electron transport</keyword>
<keyword evidence="9" id="KW-0809">Transit peptide</keyword>
<dbReference type="NCBIfam" id="TIGR00517">
    <property type="entry name" value="acyl_carrier"/>
    <property type="match status" value="1"/>
</dbReference>
<keyword evidence="6 14" id="KW-0444">Lipid biosynthesis</keyword>
<dbReference type="FunFam" id="1.10.1200.10:FF:000003">
    <property type="entry name" value="Acyl carrier protein"/>
    <property type="match status" value="1"/>
</dbReference>
<dbReference type="GO" id="GO:0000035">
    <property type="term" value="F:acyl binding"/>
    <property type="evidence" value="ECO:0007669"/>
    <property type="project" value="TreeGrafter"/>
</dbReference>
<dbReference type="RefSeq" id="XP_064853537.1">
    <property type="nucleotide sequence ID" value="XM_064997465.1"/>
</dbReference>
<dbReference type="GO" id="GO:0000036">
    <property type="term" value="F:acyl carrier activity"/>
    <property type="evidence" value="ECO:0007669"/>
    <property type="project" value="TreeGrafter"/>
</dbReference>
<accession>A0AAV5QPN2</accession>
<keyword evidence="13 14" id="KW-0275">Fatty acid biosynthesis</keyword>
<evidence type="ECO:0000256" key="13">
    <source>
        <dbReference type="ARBA" id="ARBA00023160"/>
    </source>
</evidence>
<comment type="function">
    <text evidence="14">Carrier of the growing fatty acid chain in fatty acid biosynthesis.</text>
</comment>
<dbReference type="AlphaFoldDB" id="A0AAV5QPN2"/>
<evidence type="ECO:0000313" key="17">
    <source>
        <dbReference type="Proteomes" id="UP001360560"/>
    </source>
</evidence>
<evidence type="ECO:0000256" key="1">
    <source>
        <dbReference type="ARBA" id="ARBA00004173"/>
    </source>
</evidence>
<evidence type="ECO:0000259" key="15">
    <source>
        <dbReference type="PROSITE" id="PS50075"/>
    </source>
</evidence>
<proteinExistence type="inferred from homology"/>
<dbReference type="PANTHER" id="PTHR20863:SF28">
    <property type="entry name" value="ACYL CARRIER PROTEIN, MITOCHONDRIAL"/>
    <property type="match status" value="1"/>
</dbReference>
<evidence type="ECO:0000256" key="3">
    <source>
        <dbReference type="ARBA" id="ARBA00010930"/>
    </source>
</evidence>
<evidence type="ECO:0000256" key="7">
    <source>
        <dbReference type="ARBA" id="ARBA00022553"/>
    </source>
</evidence>
<comment type="pathway">
    <text evidence="2">Lipid metabolism; fatty acid biosynthesis.</text>
</comment>
<keyword evidence="5 14" id="KW-0596">Phosphopantetheine</keyword>
<keyword evidence="4" id="KW-0813">Transport</keyword>
<dbReference type="PROSITE" id="PS00012">
    <property type="entry name" value="PHOSPHOPANTETHEINE"/>
    <property type="match status" value="1"/>
</dbReference>
<dbReference type="PANTHER" id="PTHR20863">
    <property type="entry name" value="ACYL CARRIER PROTEIN"/>
    <property type="match status" value="1"/>
</dbReference>
<keyword evidence="17" id="KW-1185">Reference proteome</keyword>
<dbReference type="InterPro" id="IPR003231">
    <property type="entry name" value="ACP"/>
</dbReference>
<evidence type="ECO:0000256" key="6">
    <source>
        <dbReference type="ARBA" id="ARBA00022516"/>
    </source>
</evidence>
<gene>
    <name evidence="16" type="ORF">DASC09_038660</name>
</gene>
<dbReference type="EMBL" id="BTFZ01000011">
    <property type="protein sequence ID" value="GMM36541.1"/>
    <property type="molecule type" value="Genomic_DNA"/>
</dbReference>
<dbReference type="InterPro" id="IPR009081">
    <property type="entry name" value="PP-bd_ACP"/>
</dbReference>
<evidence type="ECO:0000256" key="12">
    <source>
        <dbReference type="ARBA" id="ARBA00023128"/>
    </source>
</evidence>
<keyword evidence="8" id="KW-0276">Fatty acid metabolism</keyword>
<dbReference type="PROSITE" id="PS50075">
    <property type="entry name" value="CARRIER"/>
    <property type="match status" value="1"/>
</dbReference>
<keyword evidence="12" id="KW-0496">Mitochondrion</keyword>
<comment type="similarity">
    <text evidence="3">Belongs to the acyl carrier protein (ACP) family.</text>
</comment>
<comment type="caution">
    <text evidence="16">The sequence shown here is derived from an EMBL/GenBank/DDBJ whole genome shotgun (WGS) entry which is preliminary data.</text>
</comment>
<evidence type="ECO:0000256" key="8">
    <source>
        <dbReference type="ARBA" id="ARBA00022832"/>
    </source>
</evidence>